<dbReference type="SUPFAM" id="SSF101738">
    <property type="entry name" value="SspB-like"/>
    <property type="match status" value="1"/>
</dbReference>
<gene>
    <name evidence="1" type="ORF">SZ25_00729</name>
</gene>
<proteinExistence type="predicted"/>
<organism evidence="1 2">
    <name type="scientific">Candidatus Arcanibacter lacustris</name>
    <dbReference type="NCBI Taxonomy" id="1607817"/>
    <lineage>
        <taxon>Bacteria</taxon>
        <taxon>Pseudomonadati</taxon>
        <taxon>Pseudomonadota</taxon>
        <taxon>Alphaproteobacteria</taxon>
        <taxon>Rickettsiales</taxon>
        <taxon>Candidatus Arcanibacter</taxon>
    </lineage>
</organism>
<dbReference type="PATRIC" id="fig|1607817.3.peg.729"/>
<evidence type="ECO:0000313" key="1">
    <source>
        <dbReference type="EMBL" id="KKB96177.1"/>
    </source>
</evidence>
<comment type="caution">
    <text evidence="1">The sequence shown here is derived from an EMBL/GenBank/DDBJ whole genome shotgun (WGS) entry which is preliminary data.</text>
</comment>
<keyword evidence="2" id="KW-1185">Reference proteome</keyword>
<dbReference type="InterPro" id="IPR007481">
    <property type="entry name" value="SspB"/>
</dbReference>
<dbReference type="AlphaFoldDB" id="A0A0F5MQ31"/>
<name>A0A0F5MQ31_9RICK</name>
<sequence length="166" mass="18947">MVNHIDYGALIDEAMHIIVKKSLELAIAHNMPGEHHFFISFLTKFPGVILSEKLKNRYPHEMTIVLQFQFEELVVEDKSFSVCLSFDNVKEKITIPFVAITAFADPSVKFGLQFRHVEASAGNHPMYDEHHLHTGPIKSDKKIQEVIKESGATNVITLDSFRKKRD</sequence>
<dbReference type="Gene3D" id="2.30.30.220">
    <property type="entry name" value="SspB-like"/>
    <property type="match status" value="1"/>
</dbReference>
<evidence type="ECO:0000313" key="2">
    <source>
        <dbReference type="Proteomes" id="UP000033358"/>
    </source>
</evidence>
<dbReference type="Proteomes" id="UP000033358">
    <property type="component" value="Unassembled WGS sequence"/>
</dbReference>
<accession>A0A0F5MQ31</accession>
<reference evidence="1 2" key="1">
    <citation type="submission" date="2015-02" db="EMBL/GenBank/DDBJ databases">
        <title>Single cell genomics of a rare environmental alphaproteobacterium provides unique insights into Rickettsiaceae evolution.</title>
        <authorList>
            <person name="Martijn J."/>
            <person name="Schulz F."/>
            <person name="Zaremba-Niedzwiedzka K."/>
            <person name="Viklund J."/>
            <person name="Stepanauskas R."/>
            <person name="Andersson S.G.E."/>
            <person name="Horn M."/>
            <person name="Guy L."/>
            <person name="Ettema T.J.G."/>
        </authorList>
    </citation>
    <scope>NUCLEOTIDE SEQUENCE [LARGE SCALE GENOMIC DNA]</scope>
    <source>
        <strain evidence="1 2">SCGC AAA041-L04</strain>
    </source>
</reference>
<dbReference type="Pfam" id="PF04386">
    <property type="entry name" value="SspB"/>
    <property type="match status" value="1"/>
</dbReference>
<dbReference type="InterPro" id="IPR036760">
    <property type="entry name" value="SspB-like_sf"/>
</dbReference>
<dbReference type="EMBL" id="JYHA01000121">
    <property type="protein sequence ID" value="KKB96177.1"/>
    <property type="molecule type" value="Genomic_DNA"/>
</dbReference>
<protein>
    <submittedName>
        <fullName evidence="1">Stringent starvation protein B</fullName>
    </submittedName>
</protein>